<dbReference type="RefSeq" id="WP_007185574.1">
    <property type="nucleotide sequence ID" value="NZ_AKGD01000002.1"/>
</dbReference>
<proteinExistence type="predicted"/>
<keyword evidence="3" id="KW-1185">Reference proteome</keyword>
<dbReference type="AlphaFoldDB" id="I7ZB23"/>
<sequence length="124" mass="13546">MADKLIGFEDKAKVYMNSNPEFMPGFLPLSEVTNDRELRGPMSMIFTAVSALTYTLDDTYLKLNSEIHKGNLAYYNTVREAASGGLPGAKAIYEDTQKHFPGAPTKAQRKLKAAEAAEEAAAGR</sequence>
<evidence type="ECO:0000313" key="2">
    <source>
        <dbReference type="EMBL" id="EIT69049.1"/>
    </source>
</evidence>
<name>I7ZB23_9GAMM</name>
<gene>
    <name evidence="2" type="ORF">WQQ_26310</name>
</gene>
<comment type="caution">
    <text evidence="2">The sequence shown here is derived from an EMBL/GenBank/DDBJ whole genome shotgun (WGS) entry which is preliminary data.</text>
</comment>
<dbReference type="Proteomes" id="UP000003704">
    <property type="component" value="Unassembled WGS sequence"/>
</dbReference>
<protein>
    <submittedName>
        <fullName evidence="2">Uncharacterized protein</fullName>
    </submittedName>
</protein>
<dbReference type="EMBL" id="AKGD01000002">
    <property type="protein sequence ID" value="EIT69049.1"/>
    <property type="molecule type" value="Genomic_DNA"/>
</dbReference>
<reference evidence="2 3" key="1">
    <citation type="journal article" date="2012" name="J. Bacteriol.">
        <title>Genome Sequence of n-Alkane-Degrading Hydrocarboniphaga effusa Strain AP103T (ATCC BAA-332T).</title>
        <authorList>
            <person name="Chang H.K."/>
            <person name="Zylstra G.J."/>
            <person name="Chae J.C."/>
        </authorList>
    </citation>
    <scope>NUCLEOTIDE SEQUENCE [LARGE SCALE GENOMIC DNA]</scope>
    <source>
        <strain evidence="2 3">AP103</strain>
    </source>
</reference>
<feature type="region of interest" description="Disordered" evidence="1">
    <location>
        <begin position="101"/>
        <end position="124"/>
    </location>
</feature>
<organism evidence="2 3">
    <name type="scientific">Hydrocarboniphaga effusa AP103</name>
    <dbReference type="NCBI Taxonomy" id="1172194"/>
    <lineage>
        <taxon>Bacteria</taxon>
        <taxon>Pseudomonadati</taxon>
        <taxon>Pseudomonadota</taxon>
        <taxon>Gammaproteobacteria</taxon>
        <taxon>Nevskiales</taxon>
        <taxon>Nevskiaceae</taxon>
        <taxon>Hydrocarboniphaga</taxon>
    </lineage>
</organism>
<evidence type="ECO:0000256" key="1">
    <source>
        <dbReference type="SAM" id="MobiDB-lite"/>
    </source>
</evidence>
<accession>I7ZB23</accession>
<dbReference type="OrthoDB" id="5952844at2"/>
<evidence type="ECO:0000313" key="3">
    <source>
        <dbReference type="Proteomes" id="UP000003704"/>
    </source>
</evidence>